<dbReference type="RefSeq" id="WP_006000278.1">
    <property type="nucleotide sequence ID" value="NZ_AAEW02000008.1"/>
</dbReference>
<proteinExistence type="predicted"/>
<evidence type="ECO:0000313" key="3">
    <source>
        <dbReference type="Proteomes" id="UP000005695"/>
    </source>
</evidence>
<accession>Q1JZT4</accession>
<dbReference type="EMBL" id="AAEW02000008">
    <property type="protein sequence ID" value="EAT15808.1"/>
    <property type="molecule type" value="Genomic_DNA"/>
</dbReference>
<feature type="coiled-coil region" evidence="1">
    <location>
        <begin position="43"/>
        <end position="101"/>
    </location>
</feature>
<reference evidence="2" key="1">
    <citation type="submission" date="2006-05" db="EMBL/GenBank/DDBJ databases">
        <title>Annotation of the draft genome assembly of Desulfuromonas acetoxidans DSM 684.</title>
        <authorList>
            <consortium name="US DOE Joint Genome Institute (JGI-ORNL)"/>
            <person name="Larimer F."/>
            <person name="Land M."/>
            <person name="Hauser L."/>
        </authorList>
    </citation>
    <scope>NUCLEOTIDE SEQUENCE [LARGE SCALE GENOMIC DNA]</scope>
    <source>
        <strain evidence="2">DSM 684</strain>
    </source>
</reference>
<keyword evidence="3" id="KW-1185">Reference proteome</keyword>
<dbReference type="Proteomes" id="UP000005695">
    <property type="component" value="Unassembled WGS sequence"/>
</dbReference>
<dbReference type="OrthoDB" id="5405847at2"/>
<comment type="caution">
    <text evidence="2">The sequence shown here is derived from an EMBL/GenBank/DDBJ whole genome shotgun (WGS) entry which is preliminary data.</text>
</comment>
<sequence length="167" mass="18855">MKKSFFVVLVLLVLVSGVRFSSAVEDFQDLDTEIGSVEERRLIVQLNEQRKRNEEQLKEIEQKKIELNLLRSEVDKKLDDLNVLRRQVEQLLAEKDARELAKIAELSQMYNKMDSAQAARIIQELDRELAIGILGGMKAKSAGKVLANIGGERAARLSAAYATLKED</sequence>
<dbReference type="SUPFAM" id="SSF158791">
    <property type="entry name" value="MgtE N-terminal domain-like"/>
    <property type="match status" value="1"/>
</dbReference>
<name>Q1JZT4_DESA6</name>
<organism evidence="2 3">
    <name type="scientific">Desulfuromonas acetoxidans (strain DSM 684 / 11070)</name>
    <dbReference type="NCBI Taxonomy" id="281689"/>
    <lineage>
        <taxon>Bacteria</taxon>
        <taxon>Pseudomonadati</taxon>
        <taxon>Thermodesulfobacteriota</taxon>
        <taxon>Desulfuromonadia</taxon>
        <taxon>Desulfuromonadales</taxon>
        <taxon>Desulfuromonadaceae</taxon>
        <taxon>Desulfuromonas</taxon>
    </lineage>
</organism>
<reference evidence="2" key="2">
    <citation type="submission" date="2006-05" db="EMBL/GenBank/DDBJ databases">
        <title>Sequencing of the draft genome and assembly of Desulfuromonas acetoxidans DSM 684.</title>
        <authorList>
            <consortium name="US DOE Joint Genome Institute (JGI-PGF)"/>
            <person name="Copeland A."/>
            <person name="Lucas S."/>
            <person name="Lapidus A."/>
            <person name="Barry K."/>
            <person name="Detter J.C."/>
            <person name="Glavina del Rio T."/>
            <person name="Hammon N."/>
            <person name="Israni S."/>
            <person name="Dalin E."/>
            <person name="Tice H."/>
            <person name="Bruce D."/>
            <person name="Pitluck S."/>
            <person name="Richardson P."/>
        </authorList>
    </citation>
    <scope>NUCLEOTIDE SEQUENCE [LARGE SCALE GENOMIC DNA]</scope>
    <source>
        <strain evidence="2">DSM 684</strain>
    </source>
</reference>
<evidence type="ECO:0008006" key="4">
    <source>
        <dbReference type="Google" id="ProtNLM"/>
    </source>
</evidence>
<keyword evidence="1" id="KW-0175">Coiled coil</keyword>
<gene>
    <name evidence="2" type="ORF">Dace_2508</name>
</gene>
<dbReference type="AlphaFoldDB" id="Q1JZT4"/>
<evidence type="ECO:0000313" key="2">
    <source>
        <dbReference type="EMBL" id="EAT15808.1"/>
    </source>
</evidence>
<protein>
    <recommendedName>
        <fullName evidence="4">Magnesium transporter MgtE intracellular domain-containing protein</fullName>
    </recommendedName>
</protein>
<evidence type="ECO:0000256" key="1">
    <source>
        <dbReference type="SAM" id="Coils"/>
    </source>
</evidence>